<reference evidence="5" key="1">
    <citation type="submission" date="2017-09" db="EMBL/GenBank/DDBJ databases">
        <title>Depth-based differentiation of microbial function through sediment-hosted aquifers and enrichment of novel symbionts in the deep terrestrial subsurface.</title>
        <authorList>
            <person name="Probst A.J."/>
            <person name="Ladd B."/>
            <person name="Jarett J.K."/>
            <person name="Geller-Mcgrath D.E."/>
            <person name="Sieber C.M.K."/>
            <person name="Emerson J.B."/>
            <person name="Anantharaman K."/>
            <person name="Thomas B.C."/>
            <person name="Malmstrom R."/>
            <person name="Stieglmeier M."/>
            <person name="Klingl A."/>
            <person name="Woyke T."/>
            <person name="Ryan C.M."/>
            <person name="Banfield J.F."/>
        </authorList>
    </citation>
    <scope>NUCLEOTIDE SEQUENCE [LARGE SCALE GENOMIC DNA]</scope>
</reference>
<proteinExistence type="predicted"/>
<organism evidence="4 5">
    <name type="scientific">Candidatus Kuenenbacteria bacterium CG_4_10_14_3_um_filter_39_14</name>
    <dbReference type="NCBI Taxonomy" id="1974614"/>
    <lineage>
        <taxon>Bacteria</taxon>
        <taxon>Candidatus Kueneniibacteriota</taxon>
    </lineage>
</organism>
<dbReference type="SUPFAM" id="SSF111369">
    <property type="entry name" value="HlyD-like secretion proteins"/>
    <property type="match status" value="1"/>
</dbReference>
<dbReference type="EMBL" id="PFJV01000091">
    <property type="protein sequence ID" value="PIX92071.1"/>
    <property type="molecule type" value="Genomic_DNA"/>
</dbReference>
<protein>
    <submittedName>
        <fullName evidence="4">Uncharacterized protein</fullName>
    </submittedName>
</protein>
<dbReference type="PANTHER" id="PTHR32347:SF23">
    <property type="entry name" value="BLL5650 PROTEIN"/>
    <property type="match status" value="1"/>
</dbReference>
<dbReference type="Gene3D" id="1.10.287.470">
    <property type="entry name" value="Helix hairpin bin"/>
    <property type="match status" value="1"/>
</dbReference>
<evidence type="ECO:0000256" key="3">
    <source>
        <dbReference type="SAM" id="Phobius"/>
    </source>
</evidence>
<dbReference type="GO" id="GO:0030313">
    <property type="term" value="C:cell envelope"/>
    <property type="evidence" value="ECO:0007669"/>
    <property type="project" value="UniProtKB-SubCell"/>
</dbReference>
<feature type="transmembrane region" description="Helical" evidence="3">
    <location>
        <begin position="6"/>
        <end position="23"/>
    </location>
</feature>
<dbReference type="AlphaFoldDB" id="A0A2M7MG28"/>
<dbReference type="Proteomes" id="UP000230658">
    <property type="component" value="Unassembled WGS sequence"/>
</dbReference>
<keyword evidence="3" id="KW-0812">Transmembrane</keyword>
<evidence type="ECO:0000313" key="4">
    <source>
        <dbReference type="EMBL" id="PIX92071.1"/>
    </source>
</evidence>
<evidence type="ECO:0000313" key="5">
    <source>
        <dbReference type="Proteomes" id="UP000230658"/>
    </source>
</evidence>
<accession>A0A2M7MG28</accession>
<evidence type="ECO:0000256" key="2">
    <source>
        <dbReference type="ARBA" id="ARBA00023054"/>
    </source>
</evidence>
<dbReference type="PANTHER" id="PTHR32347">
    <property type="entry name" value="EFFLUX SYSTEM COMPONENT YKNX-RELATED"/>
    <property type="match status" value="1"/>
</dbReference>
<comment type="subcellular location">
    <subcellularLocation>
        <location evidence="1">Cell envelope</location>
    </subcellularLocation>
</comment>
<evidence type="ECO:0000256" key="1">
    <source>
        <dbReference type="ARBA" id="ARBA00004196"/>
    </source>
</evidence>
<dbReference type="Gene3D" id="2.40.50.100">
    <property type="match status" value="1"/>
</dbReference>
<keyword evidence="3" id="KW-0472">Membrane</keyword>
<dbReference type="InterPro" id="IPR050465">
    <property type="entry name" value="UPF0194_transport"/>
</dbReference>
<keyword evidence="3" id="KW-1133">Transmembrane helix</keyword>
<comment type="caution">
    <text evidence="4">The sequence shown here is derived from an EMBL/GenBank/DDBJ whole genome shotgun (WGS) entry which is preliminary data.</text>
</comment>
<name>A0A2M7MG28_9BACT</name>
<sequence>MKKKIIIAPIIVIFIIVIIVVVMSGKSKPEYVTAPAEIGNVVQSVDATGVVSSAEDIELNFKITGLISSIHVKKADKVSAGQILAALDAGALNSRVADARGELLEAGANLKKVLAGSTPEDVKISEITVEQKNKI</sequence>
<keyword evidence="2" id="KW-0175">Coiled coil</keyword>
<gene>
    <name evidence="4" type="ORF">COZ26_03745</name>
</gene>